<keyword evidence="1" id="KW-0732">Signal</keyword>
<organism evidence="2 3">
    <name type="scientific">Aspergillus kawachii</name>
    <name type="common">White koji mold</name>
    <name type="synonym">Aspergillus awamori var. kawachi</name>
    <dbReference type="NCBI Taxonomy" id="1069201"/>
    <lineage>
        <taxon>Eukaryota</taxon>
        <taxon>Fungi</taxon>
        <taxon>Dikarya</taxon>
        <taxon>Ascomycota</taxon>
        <taxon>Pezizomycotina</taxon>
        <taxon>Eurotiomycetes</taxon>
        <taxon>Eurotiomycetidae</taxon>
        <taxon>Eurotiales</taxon>
        <taxon>Aspergillaceae</taxon>
        <taxon>Aspergillus</taxon>
        <taxon>Aspergillus subgen. Circumdati</taxon>
    </lineage>
</organism>
<evidence type="ECO:0000313" key="3">
    <source>
        <dbReference type="Proteomes" id="UP000075230"/>
    </source>
</evidence>
<feature type="signal peptide" evidence="1">
    <location>
        <begin position="1"/>
        <end position="19"/>
    </location>
</feature>
<dbReference type="EMBL" id="BCWF01000017">
    <property type="protein sequence ID" value="GAT22949.1"/>
    <property type="molecule type" value="Genomic_DNA"/>
</dbReference>
<evidence type="ECO:0000313" key="2">
    <source>
        <dbReference type="EMBL" id="GAT22949.1"/>
    </source>
</evidence>
<sequence length="229" mass="24407">MKFLSSITAFTILASVASTSPTPANLIPRACTTIAPTAIDVLDSANPNTPSTGQQFSLARTATANTKISALTFTGIPDDATGCMLAIDIPALAQPIATGSSQADIWTTNSWDLNSPPTWNNQPTRREMVSTFQFPTSPTTSPFHTILASNTCSNKMSFLALQSTWQTSPGSVDFQNSIGGSQPIGFSLVCTRQINFSSSFIPLIHILWLSFAKTGLPPRVHEHDAVTSD</sequence>
<comment type="caution">
    <text evidence="2">The sequence shown here is derived from an EMBL/GenBank/DDBJ whole genome shotgun (WGS) entry which is preliminary data.</text>
</comment>
<dbReference type="VEuPathDB" id="FungiDB:ASPFODRAFT_43404"/>
<dbReference type="Proteomes" id="UP000075230">
    <property type="component" value="Unassembled WGS sequence"/>
</dbReference>
<name>A0A146FBB9_ASPKA</name>
<dbReference type="AlphaFoldDB" id="A0A146FBB9"/>
<gene>
    <name evidence="2" type="ORF">RIB2604_01700850</name>
</gene>
<evidence type="ECO:0000256" key="1">
    <source>
        <dbReference type="SAM" id="SignalP"/>
    </source>
</evidence>
<reference evidence="2 3" key="1">
    <citation type="journal article" date="2016" name="DNA Res.">
        <title>Genome sequence of Aspergillus luchuensis NBRC 4314.</title>
        <authorList>
            <person name="Yamada O."/>
            <person name="Machida M."/>
            <person name="Hosoyama A."/>
            <person name="Goto M."/>
            <person name="Takahashi T."/>
            <person name="Futagami T."/>
            <person name="Yamagata Y."/>
            <person name="Takeuchi M."/>
            <person name="Kobayashi T."/>
            <person name="Koike H."/>
            <person name="Abe K."/>
            <person name="Asai K."/>
            <person name="Arita M."/>
            <person name="Fujita N."/>
            <person name="Fukuda K."/>
            <person name="Higa K."/>
            <person name="Horikawa H."/>
            <person name="Ishikawa T."/>
            <person name="Jinno K."/>
            <person name="Kato Y."/>
            <person name="Kirimura K."/>
            <person name="Mizutani O."/>
            <person name="Nakasone K."/>
            <person name="Sano M."/>
            <person name="Shiraishi Y."/>
            <person name="Tsukahara M."/>
            <person name="Gomi K."/>
        </authorList>
    </citation>
    <scope>NUCLEOTIDE SEQUENCE [LARGE SCALE GENOMIC DNA]</scope>
    <source>
        <strain evidence="2 3">RIB 2604</strain>
    </source>
</reference>
<protein>
    <submittedName>
        <fullName evidence="2">Similar to An03g01770</fullName>
    </submittedName>
</protein>
<feature type="chain" id="PRO_5007523818" evidence="1">
    <location>
        <begin position="20"/>
        <end position="229"/>
    </location>
</feature>
<proteinExistence type="predicted"/>
<reference evidence="3" key="2">
    <citation type="submission" date="2016-02" db="EMBL/GenBank/DDBJ databases">
        <title>Genome sequencing of Aspergillus luchuensis NBRC 4314.</title>
        <authorList>
            <person name="Yamada O."/>
        </authorList>
    </citation>
    <scope>NUCLEOTIDE SEQUENCE [LARGE SCALE GENOMIC DNA]</scope>
    <source>
        <strain evidence="3">RIB 2604</strain>
    </source>
</reference>
<accession>A0A146FBB9</accession>